<dbReference type="AlphaFoldDB" id="A0A133ZDE5"/>
<proteinExistence type="predicted"/>
<dbReference type="OrthoDB" id="2212183at2"/>
<accession>A0A133ZDE5</accession>
<reference evidence="2" key="1">
    <citation type="submission" date="2016-01" db="EMBL/GenBank/DDBJ databases">
        <authorList>
            <person name="Mitreva M."/>
            <person name="Pepin K.H."/>
            <person name="Mihindukulasuriya K.A."/>
            <person name="Fulton R."/>
            <person name="Fronick C."/>
            <person name="O'Laughlin M."/>
            <person name="Miner T."/>
            <person name="Herter B."/>
            <person name="Rosa B.A."/>
            <person name="Cordes M."/>
            <person name="Tomlinson C."/>
            <person name="Wollam A."/>
            <person name="Palsikar V.B."/>
            <person name="Mardis E.R."/>
            <person name="Wilson R.K."/>
        </authorList>
    </citation>
    <scope>NUCLEOTIDE SEQUENCE [LARGE SCALE GENOMIC DNA]</scope>
    <source>
        <strain evidence="2">DNF00896</strain>
    </source>
</reference>
<evidence type="ECO:0000313" key="2">
    <source>
        <dbReference type="Proteomes" id="UP000070394"/>
    </source>
</evidence>
<dbReference type="EMBL" id="LSDA01000140">
    <property type="protein sequence ID" value="KXB53455.1"/>
    <property type="molecule type" value="Genomic_DNA"/>
</dbReference>
<dbReference type="PATRIC" id="fig|467210.3.peg.2502"/>
<sequence length="345" mass="39754">MGEVININMIEQLKQLLNENGFMEVAIRNKNKTFAKIQKVCVDGLMQNELQNKETLENILNAINKSNVINEKNLKLMANVANLQKIGLLLNGLNLCASCAGFAIIYAKLEKMSAEIGQQIDKVKNLIKQGQDVQIDYEFNKVLADHTDMLDCRRKRQPYSEERMRDLVDREYNVLSLLINVFQKDISANNEATVFSVFALLSMFTVSLKYFDEIYYINNHEVLGENELWHTSHDKWLGIYETLLSQQFIEKLQDYAAFETNMNTLEIDAYCKNLTDYVIDRKEVIEDNQTLIAALGDVSLLEKFNEMINKEVKDMISEAYVETYGSSSTEELNKVLEVEFEKICV</sequence>
<dbReference type="Proteomes" id="UP000070394">
    <property type="component" value="Unassembled WGS sequence"/>
</dbReference>
<keyword evidence="2" id="KW-1185">Reference proteome</keyword>
<dbReference type="RefSeq" id="WP_060932088.1">
    <property type="nucleotide sequence ID" value="NZ_KQ959848.1"/>
</dbReference>
<name>A0A133ZDE5_9FIRM</name>
<protein>
    <submittedName>
        <fullName evidence="1">Uncharacterized protein</fullName>
    </submittedName>
</protein>
<organism evidence="1 2">
    <name type="scientific">Lachnoanaerobaculum saburreum</name>
    <dbReference type="NCBI Taxonomy" id="467210"/>
    <lineage>
        <taxon>Bacteria</taxon>
        <taxon>Bacillati</taxon>
        <taxon>Bacillota</taxon>
        <taxon>Clostridia</taxon>
        <taxon>Lachnospirales</taxon>
        <taxon>Lachnospiraceae</taxon>
        <taxon>Lachnoanaerobaculum</taxon>
    </lineage>
</organism>
<dbReference type="STRING" id="467210.HMPREF1866_02527"/>
<comment type="caution">
    <text evidence="1">The sequence shown here is derived from an EMBL/GenBank/DDBJ whole genome shotgun (WGS) entry which is preliminary data.</text>
</comment>
<gene>
    <name evidence="1" type="ORF">HMPREF1866_02527</name>
</gene>
<evidence type="ECO:0000313" key="1">
    <source>
        <dbReference type="EMBL" id="KXB53455.1"/>
    </source>
</evidence>